<organism evidence="2 3">
    <name type="scientific">Cylindrobasidium torrendii FP15055 ss-10</name>
    <dbReference type="NCBI Taxonomy" id="1314674"/>
    <lineage>
        <taxon>Eukaryota</taxon>
        <taxon>Fungi</taxon>
        <taxon>Dikarya</taxon>
        <taxon>Basidiomycota</taxon>
        <taxon>Agaricomycotina</taxon>
        <taxon>Agaricomycetes</taxon>
        <taxon>Agaricomycetidae</taxon>
        <taxon>Agaricales</taxon>
        <taxon>Marasmiineae</taxon>
        <taxon>Physalacriaceae</taxon>
        <taxon>Cylindrobasidium</taxon>
    </lineage>
</organism>
<feature type="transmembrane region" description="Helical" evidence="1">
    <location>
        <begin position="152"/>
        <end position="173"/>
    </location>
</feature>
<feature type="transmembrane region" description="Helical" evidence="1">
    <location>
        <begin position="87"/>
        <end position="107"/>
    </location>
</feature>
<evidence type="ECO:0000313" key="3">
    <source>
        <dbReference type="Proteomes" id="UP000054007"/>
    </source>
</evidence>
<sequence length="361" mass="39661">MGIQALSSGAGGPVVSTWVNLILFTIQAMLAMEYMQGEKKIALYTVCVYSALAVDLACTVVNCANTWEYVVILDPSLVFINIWELPVAVMLNTFSATSAHIFFVYRYHTISRDIYLTTLVLVLTLAHIGCAVATTATIALDLSILNSTAYTLTIVNSSALVVTDVVISTAMLWATTRVSTRFVKTRNILRRIGLYAISCGITAALATGVTAICLFISLPGWFVLFWSQGRIYSLTVLVNMLHLRSANSSDRGTITFPTIAPATSTNTVYDSERRDTLGVQGVAFTKTTEVYRDGIEDTEYSVGHMMDPNSFAMLSPFPQHCEAPIESGPLRSQVRRIDRHEPRARTPESAFVRYIKSSGMF</sequence>
<feature type="transmembrane region" description="Helical" evidence="1">
    <location>
        <begin position="194"/>
        <end position="217"/>
    </location>
</feature>
<keyword evidence="3" id="KW-1185">Reference proteome</keyword>
<feature type="transmembrane region" description="Helical" evidence="1">
    <location>
        <begin position="41"/>
        <end position="67"/>
    </location>
</feature>
<gene>
    <name evidence="2" type="ORF">CYLTODRAFT_77632</name>
</gene>
<dbReference type="AlphaFoldDB" id="A0A0D7B482"/>
<proteinExistence type="predicted"/>
<keyword evidence="1" id="KW-1133">Transmembrane helix</keyword>
<evidence type="ECO:0008006" key="4">
    <source>
        <dbReference type="Google" id="ProtNLM"/>
    </source>
</evidence>
<keyword evidence="1" id="KW-0472">Membrane</keyword>
<dbReference type="EMBL" id="KN880609">
    <property type="protein sequence ID" value="KIY64994.1"/>
    <property type="molecule type" value="Genomic_DNA"/>
</dbReference>
<reference evidence="2 3" key="1">
    <citation type="journal article" date="2015" name="Fungal Genet. Biol.">
        <title>Evolution of novel wood decay mechanisms in Agaricales revealed by the genome sequences of Fistulina hepatica and Cylindrobasidium torrendii.</title>
        <authorList>
            <person name="Floudas D."/>
            <person name="Held B.W."/>
            <person name="Riley R."/>
            <person name="Nagy L.G."/>
            <person name="Koehler G."/>
            <person name="Ransdell A.S."/>
            <person name="Younus H."/>
            <person name="Chow J."/>
            <person name="Chiniquy J."/>
            <person name="Lipzen A."/>
            <person name="Tritt A."/>
            <person name="Sun H."/>
            <person name="Haridas S."/>
            <person name="LaButti K."/>
            <person name="Ohm R.A."/>
            <person name="Kues U."/>
            <person name="Blanchette R.A."/>
            <person name="Grigoriev I.V."/>
            <person name="Minto R.E."/>
            <person name="Hibbett D.S."/>
        </authorList>
    </citation>
    <scope>NUCLEOTIDE SEQUENCE [LARGE SCALE GENOMIC DNA]</scope>
    <source>
        <strain evidence="2 3">FP15055 ss-10</strain>
    </source>
</reference>
<evidence type="ECO:0000256" key="1">
    <source>
        <dbReference type="SAM" id="Phobius"/>
    </source>
</evidence>
<feature type="transmembrane region" description="Helical" evidence="1">
    <location>
        <begin position="114"/>
        <end position="140"/>
    </location>
</feature>
<protein>
    <recommendedName>
        <fullName evidence="4">G-protein coupled receptors family 1 profile domain-containing protein</fullName>
    </recommendedName>
</protein>
<feature type="transmembrane region" description="Helical" evidence="1">
    <location>
        <begin position="15"/>
        <end position="34"/>
    </location>
</feature>
<accession>A0A0D7B482</accession>
<dbReference type="STRING" id="1314674.A0A0D7B482"/>
<keyword evidence="1" id="KW-0812">Transmembrane</keyword>
<name>A0A0D7B482_9AGAR</name>
<dbReference type="Proteomes" id="UP000054007">
    <property type="component" value="Unassembled WGS sequence"/>
</dbReference>
<evidence type="ECO:0000313" key="2">
    <source>
        <dbReference type="EMBL" id="KIY64994.1"/>
    </source>
</evidence>
<dbReference type="OrthoDB" id="2989042at2759"/>